<dbReference type="AlphaFoldDB" id="A0A8J3DDG8"/>
<evidence type="ECO:0000313" key="3">
    <source>
        <dbReference type="Proteomes" id="UP000642829"/>
    </source>
</evidence>
<comment type="caution">
    <text evidence="2">The sequence shown here is derived from an EMBL/GenBank/DDBJ whole genome shotgun (WGS) entry which is preliminary data.</text>
</comment>
<organism evidence="2 3">
    <name type="scientific">Cerasicoccus arenae</name>
    <dbReference type="NCBI Taxonomy" id="424488"/>
    <lineage>
        <taxon>Bacteria</taxon>
        <taxon>Pseudomonadati</taxon>
        <taxon>Verrucomicrobiota</taxon>
        <taxon>Opitutia</taxon>
        <taxon>Puniceicoccales</taxon>
        <taxon>Cerasicoccaceae</taxon>
        <taxon>Cerasicoccus</taxon>
    </lineage>
</organism>
<dbReference type="RefSeq" id="WP_189511674.1">
    <property type="nucleotide sequence ID" value="NZ_BMXG01000003.1"/>
</dbReference>
<feature type="compositionally biased region" description="Basic and acidic residues" evidence="1">
    <location>
        <begin position="358"/>
        <end position="397"/>
    </location>
</feature>
<protein>
    <submittedName>
        <fullName evidence="2">Uncharacterized protein</fullName>
    </submittedName>
</protein>
<evidence type="ECO:0000313" key="2">
    <source>
        <dbReference type="EMBL" id="GHB93282.1"/>
    </source>
</evidence>
<sequence length="397" mass="46188">MNDPYYDPEQENRLRQAKTIIESLMSASDQDREEERGEEAASRWGQRDYRHYAEEPAAMEKAEARMVRELAEYLEQKNDIGRRTNKGSIVVENAEEAKKINEKVREHLQMLGGLDTKEKTVTWDERKLWTPAEKSNPEMYSDVDKRMEVRFTRDVDKFREGERAQIIGPAPKVEGNGKDVLLRGEDQTIGELPLDRADSFEIFERQSLTVAKGEQLRIDRDSTHVRNTSSYSYLSGGRDHRLDRVEFRQNEISRVDGMVPDTTDVNMGAKEAMLGRGEFSYAYAITPDQLPDHKLGKVFLASEKLRDDDRLKAYAEKYPDAIHELKMTDQERESGFSKPERHAHLKREGEAKTVSLSQEERDYSYLDCPDHLREHLRPPFEQDRDDERDRDGPEMEI</sequence>
<name>A0A8J3DDG8_9BACT</name>
<feature type="compositionally biased region" description="Basic and acidic residues" evidence="1">
    <location>
        <begin position="29"/>
        <end position="44"/>
    </location>
</feature>
<keyword evidence="3" id="KW-1185">Reference proteome</keyword>
<feature type="region of interest" description="Disordered" evidence="1">
    <location>
        <begin position="327"/>
        <end position="397"/>
    </location>
</feature>
<feature type="region of interest" description="Disordered" evidence="1">
    <location>
        <begin position="24"/>
        <end position="44"/>
    </location>
</feature>
<evidence type="ECO:0000256" key="1">
    <source>
        <dbReference type="SAM" id="MobiDB-lite"/>
    </source>
</evidence>
<feature type="compositionally biased region" description="Basic and acidic residues" evidence="1">
    <location>
        <begin position="327"/>
        <end position="351"/>
    </location>
</feature>
<reference evidence="2" key="1">
    <citation type="journal article" date="2014" name="Int. J. Syst. Evol. Microbiol.">
        <title>Complete genome sequence of Corynebacterium casei LMG S-19264T (=DSM 44701T), isolated from a smear-ripened cheese.</title>
        <authorList>
            <consortium name="US DOE Joint Genome Institute (JGI-PGF)"/>
            <person name="Walter F."/>
            <person name="Albersmeier A."/>
            <person name="Kalinowski J."/>
            <person name="Ruckert C."/>
        </authorList>
    </citation>
    <scope>NUCLEOTIDE SEQUENCE</scope>
    <source>
        <strain evidence="2">KCTC 12870</strain>
    </source>
</reference>
<reference evidence="2" key="2">
    <citation type="submission" date="2020-09" db="EMBL/GenBank/DDBJ databases">
        <authorList>
            <person name="Sun Q."/>
            <person name="Kim S."/>
        </authorList>
    </citation>
    <scope>NUCLEOTIDE SEQUENCE</scope>
    <source>
        <strain evidence="2">KCTC 12870</strain>
    </source>
</reference>
<accession>A0A8J3DDG8</accession>
<dbReference type="EMBL" id="BMXG01000003">
    <property type="protein sequence ID" value="GHB93282.1"/>
    <property type="molecule type" value="Genomic_DNA"/>
</dbReference>
<proteinExistence type="predicted"/>
<gene>
    <name evidence="2" type="ORF">GCM10007047_05770</name>
</gene>
<dbReference type="Proteomes" id="UP000642829">
    <property type="component" value="Unassembled WGS sequence"/>
</dbReference>